<sequence length="195" mass="21489">MPILGPRSQPASFRDRHRSQLPTPPGTPSKAAKEQLRSPLRSVYTHHSQGSHAYQSLDGRLSLPGSKDSSPLSLTESRSSSGSLTRKSSRQLHSRHSVHTTSSDYYLDTPDVVTRPVSYEDIYAAFEVRPPRLPSLSASKPAISSALPQDLDELPNEMLKRYNSHLEATFSGKGRGLPDISSIQKFERGVREAVV</sequence>
<dbReference type="EMBL" id="HF935682">
    <property type="protein sequence ID" value="CCX12208.1"/>
    <property type="molecule type" value="Genomic_DNA"/>
</dbReference>
<feature type="compositionally biased region" description="Polar residues" evidence="1">
    <location>
        <begin position="45"/>
        <end position="54"/>
    </location>
</feature>
<protein>
    <submittedName>
        <fullName evidence="2">Uncharacterized protein</fullName>
    </submittedName>
</protein>
<dbReference type="AlphaFoldDB" id="U4LCQ8"/>
<accession>U4LCQ8</accession>
<feature type="region of interest" description="Disordered" evidence="1">
    <location>
        <begin position="1"/>
        <end position="107"/>
    </location>
</feature>
<reference evidence="2 3" key="1">
    <citation type="journal article" date="2013" name="PLoS Genet.">
        <title>The genome and development-dependent transcriptomes of Pyronema confluens: a window into fungal evolution.</title>
        <authorList>
            <person name="Traeger S."/>
            <person name="Altegoer F."/>
            <person name="Freitag M."/>
            <person name="Gabaldon T."/>
            <person name="Kempken F."/>
            <person name="Kumar A."/>
            <person name="Marcet-Houben M."/>
            <person name="Poggeler S."/>
            <person name="Stajich J.E."/>
            <person name="Nowrousian M."/>
        </authorList>
    </citation>
    <scope>NUCLEOTIDE SEQUENCE [LARGE SCALE GENOMIC DNA]</scope>
    <source>
        <strain evidence="3">CBS 100304</strain>
        <tissue evidence="2">Vegetative mycelium</tissue>
    </source>
</reference>
<gene>
    <name evidence="2" type="ORF">PCON_11802</name>
</gene>
<evidence type="ECO:0000313" key="2">
    <source>
        <dbReference type="EMBL" id="CCX12208.1"/>
    </source>
</evidence>
<dbReference type="Proteomes" id="UP000018144">
    <property type="component" value="Unassembled WGS sequence"/>
</dbReference>
<evidence type="ECO:0000313" key="3">
    <source>
        <dbReference type="Proteomes" id="UP000018144"/>
    </source>
</evidence>
<evidence type="ECO:0000256" key="1">
    <source>
        <dbReference type="SAM" id="MobiDB-lite"/>
    </source>
</evidence>
<proteinExistence type="predicted"/>
<name>U4LCQ8_PYROM</name>
<keyword evidence="3" id="KW-1185">Reference proteome</keyword>
<feature type="compositionally biased region" description="Basic residues" evidence="1">
    <location>
        <begin position="87"/>
        <end position="98"/>
    </location>
</feature>
<organism evidence="2 3">
    <name type="scientific">Pyronema omphalodes (strain CBS 100304)</name>
    <name type="common">Pyronema confluens</name>
    <dbReference type="NCBI Taxonomy" id="1076935"/>
    <lineage>
        <taxon>Eukaryota</taxon>
        <taxon>Fungi</taxon>
        <taxon>Dikarya</taxon>
        <taxon>Ascomycota</taxon>
        <taxon>Pezizomycotina</taxon>
        <taxon>Pezizomycetes</taxon>
        <taxon>Pezizales</taxon>
        <taxon>Pyronemataceae</taxon>
        <taxon>Pyronema</taxon>
    </lineage>
</organism>
<feature type="compositionally biased region" description="Low complexity" evidence="1">
    <location>
        <begin position="69"/>
        <end position="86"/>
    </location>
</feature>